<keyword evidence="2" id="KW-1185">Reference proteome</keyword>
<feature type="non-terminal residue" evidence="1">
    <location>
        <position position="109"/>
    </location>
</feature>
<dbReference type="Proteomes" id="UP001328107">
    <property type="component" value="Unassembled WGS sequence"/>
</dbReference>
<protein>
    <submittedName>
        <fullName evidence="1">Uncharacterized protein</fullName>
    </submittedName>
</protein>
<evidence type="ECO:0000313" key="2">
    <source>
        <dbReference type="Proteomes" id="UP001328107"/>
    </source>
</evidence>
<evidence type="ECO:0000313" key="1">
    <source>
        <dbReference type="EMBL" id="GMR51873.1"/>
    </source>
</evidence>
<name>A0AAN5CVW7_9BILA</name>
<reference evidence="2" key="1">
    <citation type="submission" date="2022-10" db="EMBL/GenBank/DDBJ databases">
        <title>Genome assembly of Pristionchus species.</title>
        <authorList>
            <person name="Yoshida K."/>
            <person name="Sommer R.J."/>
        </authorList>
    </citation>
    <scope>NUCLEOTIDE SEQUENCE [LARGE SCALE GENOMIC DNA]</scope>
    <source>
        <strain evidence="2">RS5460</strain>
    </source>
</reference>
<dbReference type="EMBL" id="BTRK01000005">
    <property type="protein sequence ID" value="GMR51873.1"/>
    <property type="molecule type" value="Genomic_DNA"/>
</dbReference>
<gene>
    <name evidence="1" type="ORF">PMAYCL1PPCAC_22068</name>
</gene>
<dbReference type="AlphaFoldDB" id="A0AAN5CVW7"/>
<comment type="caution">
    <text evidence="1">The sequence shown here is derived from an EMBL/GenBank/DDBJ whole genome shotgun (WGS) entry which is preliminary data.</text>
</comment>
<organism evidence="1 2">
    <name type="scientific">Pristionchus mayeri</name>
    <dbReference type="NCBI Taxonomy" id="1317129"/>
    <lineage>
        <taxon>Eukaryota</taxon>
        <taxon>Metazoa</taxon>
        <taxon>Ecdysozoa</taxon>
        <taxon>Nematoda</taxon>
        <taxon>Chromadorea</taxon>
        <taxon>Rhabditida</taxon>
        <taxon>Rhabditina</taxon>
        <taxon>Diplogasteromorpha</taxon>
        <taxon>Diplogasteroidea</taxon>
        <taxon>Neodiplogasteridae</taxon>
        <taxon>Pristionchus</taxon>
    </lineage>
</organism>
<feature type="non-terminal residue" evidence="1">
    <location>
        <position position="1"/>
    </location>
</feature>
<accession>A0AAN5CVW7</accession>
<proteinExistence type="predicted"/>
<sequence length="109" mass="13017">CADHINTRCPNCQSVSLDTRRKNIVFDAILDPPEDRYEWKEQVLTHRREYLKSTTKKHKQRFEDSKDELSFLQSPYTHYAFRTINAVNYPIQSLCEVMYGITLIKKYIN</sequence>